<accession>A0A411X355</accession>
<keyword evidence="3" id="KW-1185">Reference proteome</keyword>
<dbReference type="InterPro" id="IPR010982">
    <property type="entry name" value="Lambda_DNA-bd_dom_sf"/>
</dbReference>
<evidence type="ECO:0000313" key="4">
    <source>
        <dbReference type="Proteomes" id="UP000628442"/>
    </source>
</evidence>
<reference evidence="2 3" key="2">
    <citation type="submission" date="2019-02" db="EMBL/GenBank/DDBJ databases">
        <title>Draft Genome Sequences of Six Type Strains of the Genus Massilia.</title>
        <authorList>
            <person name="Miess H."/>
            <person name="Frediansyhah A."/>
            <person name="Gross H."/>
        </authorList>
    </citation>
    <scope>NUCLEOTIDE SEQUENCE [LARGE SCALE GENOMIC DNA]</scope>
    <source>
        <strain evidence="2 3">DSM 17472</strain>
    </source>
</reference>
<dbReference type="RefSeq" id="WP_131147405.1">
    <property type="nucleotide sequence ID" value="NZ_BMWV01000023.1"/>
</dbReference>
<dbReference type="EMBL" id="BMWV01000023">
    <property type="protein sequence ID" value="GGY67904.1"/>
    <property type="molecule type" value="Genomic_DNA"/>
</dbReference>
<organism evidence="1 4">
    <name type="scientific">Pseudoduganella albidiflava</name>
    <dbReference type="NCBI Taxonomy" id="321983"/>
    <lineage>
        <taxon>Bacteria</taxon>
        <taxon>Pseudomonadati</taxon>
        <taxon>Pseudomonadota</taxon>
        <taxon>Betaproteobacteria</taxon>
        <taxon>Burkholderiales</taxon>
        <taxon>Oxalobacteraceae</taxon>
        <taxon>Telluria group</taxon>
        <taxon>Pseudoduganella</taxon>
    </lineage>
</organism>
<dbReference type="Proteomes" id="UP000292307">
    <property type="component" value="Chromosome"/>
</dbReference>
<reference evidence="1" key="3">
    <citation type="submission" date="2022-12" db="EMBL/GenBank/DDBJ databases">
        <authorList>
            <person name="Sun Q."/>
            <person name="Kim S."/>
        </authorList>
    </citation>
    <scope>NUCLEOTIDE SEQUENCE</scope>
    <source>
        <strain evidence="1">KCTC 12343</strain>
    </source>
</reference>
<evidence type="ECO:0000313" key="2">
    <source>
        <dbReference type="EMBL" id="QBI03302.1"/>
    </source>
</evidence>
<dbReference type="SUPFAM" id="SSF47413">
    <property type="entry name" value="lambda repressor-like DNA-binding domains"/>
    <property type="match status" value="1"/>
</dbReference>
<dbReference type="OrthoDB" id="8613254at2"/>
<evidence type="ECO:0000313" key="3">
    <source>
        <dbReference type="Proteomes" id="UP000292307"/>
    </source>
</evidence>
<sequence>MDTNLNADQIIDACGGTSAVAKLFEISDAAVSQWRTASGGIPKARLMYLKVVRPEVFLEPISPIQKINS</sequence>
<dbReference type="Gene3D" id="1.10.260.40">
    <property type="entry name" value="lambda repressor-like DNA-binding domains"/>
    <property type="match status" value="1"/>
</dbReference>
<name>A0A411X355_9BURK</name>
<reference evidence="1" key="1">
    <citation type="journal article" date="2014" name="Int. J. Syst. Evol. Microbiol.">
        <title>Complete genome sequence of Corynebacterium casei LMG S-19264T (=DSM 44701T), isolated from a smear-ripened cheese.</title>
        <authorList>
            <consortium name="US DOE Joint Genome Institute (JGI-PGF)"/>
            <person name="Walter F."/>
            <person name="Albersmeier A."/>
            <person name="Kalinowski J."/>
            <person name="Ruckert C."/>
        </authorList>
    </citation>
    <scope>NUCLEOTIDE SEQUENCE</scope>
    <source>
        <strain evidence="1">KCTC 12343</strain>
    </source>
</reference>
<dbReference type="GO" id="GO:0003677">
    <property type="term" value="F:DNA binding"/>
    <property type="evidence" value="ECO:0007669"/>
    <property type="project" value="InterPro"/>
</dbReference>
<dbReference type="Pfam" id="PF14549">
    <property type="entry name" value="P22_Cro"/>
    <property type="match status" value="1"/>
</dbReference>
<dbReference type="Proteomes" id="UP000628442">
    <property type="component" value="Unassembled WGS sequence"/>
</dbReference>
<protein>
    <submittedName>
        <fullName evidence="2">Rha family transcriptional regulator</fullName>
    </submittedName>
</protein>
<proteinExistence type="predicted"/>
<dbReference type="AlphaFoldDB" id="A0A411X355"/>
<dbReference type="EMBL" id="CP036401">
    <property type="protein sequence ID" value="QBI03302.1"/>
    <property type="molecule type" value="Genomic_DNA"/>
</dbReference>
<gene>
    <name evidence="2" type="ORF">EYF70_22595</name>
    <name evidence="1" type="ORF">GCM10007387_57610</name>
</gene>
<evidence type="ECO:0000313" key="1">
    <source>
        <dbReference type="EMBL" id="GGY67904.1"/>
    </source>
</evidence>